<dbReference type="Proteomes" id="UP000054359">
    <property type="component" value="Unassembled WGS sequence"/>
</dbReference>
<dbReference type="GO" id="GO:0016020">
    <property type="term" value="C:membrane"/>
    <property type="evidence" value="ECO:0007669"/>
    <property type="project" value="UniProtKB-SubCell"/>
</dbReference>
<dbReference type="OrthoDB" id="6411486at2759"/>
<comment type="subcellular location">
    <subcellularLocation>
        <location evidence="1">Membrane</location>
    </subcellularLocation>
</comment>
<evidence type="ECO:0000259" key="6">
    <source>
        <dbReference type="Pfam" id="PF01094"/>
    </source>
</evidence>
<accession>A0A087SWY3</accession>
<protein>
    <submittedName>
        <fullName evidence="7">Glutamate receptor, ionotropic kainate 1</fullName>
    </submittedName>
</protein>
<evidence type="ECO:0000313" key="8">
    <source>
        <dbReference type="Proteomes" id="UP000054359"/>
    </source>
</evidence>
<keyword evidence="3" id="KW-1133">Transmembrane helix</keyword>
<evidence type="ECO:0000256" key="5">
    <source>
        <dbReference type="SAM" id="SignalP"/>
    </source>
</evidence>
<feature type="non-terminal residue" evidence="7">
    <location>
        <position position="206"/>
    </location>
</feature>
<evidence type="ECO:0000256" key="3">
    <source>
        <dbReference type="ARBA" id="ARBA00022989"/>
    </source>
</evidence>
<dbReference type="EMBL" id="KK112333">
    <property type="protein sequence ID" value="KFM57372.1"/>
    <property type="molecule type" value="Genomic_DNA"/>
</dbReference>
<keyword evidence="7" id="KW-0675">Receptor</keyword>
<evidence type="ECO:0000256" key="4">
    <source>
        <dbReference type="ARBA" id="ARBA00023136"/>
    </source>
</evidence>
<dbReference type="Pfam" id="PF01094">
    <property type="entry name" value="ANF_receptor"/>
    <property type="match status" value="1"/>
</dbReference>
<sequence length="206" mass="23692">MGILPKDKTKLFLKFIICFILNAAVNSLPEIIKVGGLFESGDEILETAFKYAVERVNTDSRLLPNSRLTPQLERVERHDSFQAARKVCDLLSEGMAAMFGPQSSEGSAAVQSTCDVLEVPHIESRWDYRTKRDNHSINLFPHPTALGKAYLDFVKAKEWKKFAIVYEESDALIRLQELLKDPFIRQRQVVVRQFLPHQEYRKLLKE</sequence>
<evidence type="ECO:0000313" key="7">
    <source>
        <dbReference type="EMBL" id="KFM57372.1"/>
    </source>
</evidence>
<keyword evidence="2" id="KW-0812">Transmembrane</keyword>
<dbReference type="STRING" id="407821.A0A087SWY3"/>
<feature type="domain" description="Receptor ligand binding region" evidence="6">
    <location>
        <begin position="46"/>
        <end position="204"/>
    </location>
</feature>
<dbReference type="InterPro" id="IPR001828">
    <property type="entry name" value="ANF_lig-bd_rcpt"/>
</dbReference>
<organism evidence="7 8">
    <name type="scientific">Stegodyphus mimosarum</name>
    <name type="common">African social velvet spider</name>
    <dbReference type="NCBI Taxonomy" id="407821"/>
    <lineage>
        <taxon>Eukaryota</taxon>
        <taxon>Metazoa</taxon>
        <taxon>Ecdysozoa</taxon>
        <taxon>Arthropoda</taxon>
        <taxon>Chelicerata</taxon>
        <taxon>Arachnida</taxon>
        <taxon>Araneae</taxon>
        <taxon>Araneomorphae</taxon>
        <taxon>Entelegynae</taxon>
        <taxon>Eresoidea</taxon>
        <taxon>Eresidae</taxon>
        <taxon>Stegodyphus</taxon>
    </lineage>
</organism>
<keyword evidence="8" id="KW-1185">Reference proteome</keyword>
<dbReference type="AlphaFoldDB" id="A0A087SWY3"/>
<gene>
    <name evidence="7" type="ORF">X975_12851</name>
</gene>
<dbReference type="InterPro" id="IPR028082">
    <property type="entry name" value="Peripla_BP_I"/>
</dbReference>
<evidence type="ECO:0000256" key="2">
    <source>
        <dbReference type="ARBA" id="ARBA00022692"/>
    </source>
</evidence>
<proteinExistence type="predicted"/>
<dbReference type="SUPFAM" id="SSF53822">
    <property type="entry name" value="Periplasmic binding protein-like I"/>
    <property type="match status" value="1"/>
</dbReference>
<name>A0A087SWY3_STEMI</name>
<feature type="signal peptide" evidence="5">
    <location>
        <begin position="1"/>
        <end position="27"/>
    </location>
</feature>
<evidence type="ECO:0000256" key="1">
    <source>
        <dbReference type="ARBA" id="ARBA00004370"/>
    </source>
</evidence>
<dbReference type="Gene3D" id="3.40.50.2300">
    <property type="match status" value="2"/>
</dbReference>
<keyword evidence="5" id="KW-0732">Signal</keyword>
<feature type="chain" id="PRO_5001829104" evidence="5">
    <location>
        <begin position="28"/>
        <end position="206"/>
    </location>
</feature>
<dbReference type="OMA" id="IFITACK"/>
<keyword evidence="4" id="KW-0472">Membrane</keyword>
<reference evidence="7 8" key="1">
    <citation type="submission" date="2013-11" db="EMBL/GenBank/DDBJ databases">
        <title>Genome sequencing of Stegodyphus mimosarum.</title>
        <authorList>
            <person name="Bechsgaard J."/>
        </authorList>
    </citation>
    <scope>NUCLEOTIDE SEQUENCE [LARGE SCALE GENOMIC DNA]</scope>
</reference>